<evidence type="ECO:0000313" key="2">
    <source>
        <dbReference type="Proteomes" id="UP001501222"/>
    </source>
</evidence>
<comment type="caution">
    <text evidence="1">The sequence shown here is derived from an EMBL/GenBank/DDBJ whole genome shotgun (WGS) entry which is preliminary data.</text>
</comment>
<dbReference type="EMBL" id="BAABAA010000013">
    <property type="protein sequence ID" value="GAA3587883.1"/>
    <property type="molecule type" value="Genomic_DNA"/>
</dbReference>
<organism evidence="1 2">
    <name type="scientific">Kribbella ginsengisoli</name>
    <dbReference type="NCBI Taxonomy" id="363865"/>
    <lineage>
        <taxon>Bacteria</taxon>
        <taxon>Bacillati</taxon>
        <taxon>Actinomycetota</taxon>
        <taxon>Actinomycetes</taxon>
        <taxon>Propionibacteriales</taxon>
        <taxon>Kribbellaceae</taxon>
        <taxon>Kribbella</taxon>
    </lineage>
</organism>
<dbReference type="Proteomes" id="UP001501222">
    <property type="component" value="Unassembled WGS sequence"/>
</dbReference>
<name>A0ABP6YQ30_9ACTN</name>
<keyword evidence="2" id="KW-1185">Reference proteome</keyword>
<protein>
    <recommendedName>
        <fullName evidence="3">Secreted protein</fullName>
    </recommendedName>
</protein>
<dbReference type="RefSeq" id="WP_344847696.1">
    <property type="nucleotide sequence ID" value="NZ_BAABAA010000013.1"/>
</dbReference>
<evidence type="ECO:0000313" key="1">
    <source>
        <dbReference type="EMBL" id="GAA3587883.1"/>
    </source>
</evidence>
<proteinExistence type="predicted"/>
<sequence length="293" mass="32235">MSTKRLAPAFVAVLLVLAGTVLVLTRSNSDSAPATAAITADDQALLYKAEQRLIKQCMATAGFRYDERPVPTPRTERRFPYVIDDVTWAKAHGYDDPDPASPTPNPNTVYAKALPAERARIYERTLIGSGKQISFELGDGSRISTSDQGCLATARRELYDDLPRWFRARRTTDGIVYLVYSLVHHDERFAAAMKEWAACVRGRGYPADDPGELTGLVEQRAKGRGQQAIRTAEIAGAVTEATCATTTSLARVARELHADYLTKTTADHRREFQELQQLERAALPRAATVLGPS</sequence>
<gene>
    <name evidence="1" type="ORF">GCM10022235_68530</name>
</gene>
<reference evidence="2" key="1">
    <citation type="journal article" date="2019" name="Int. J. Syst. Evol. Microbiol.">
        <title>The Global Catalogue of Microorganisms (GCM) 10K type strain sequencing project: providing services to taxonomists for standard genome sequencing and annotation.</title>
        <authorList>
            <consortium name="The Broad Institute Genomics Platform"/>
            <consortium name="The Broad Institute Genome Sequencing Center for Infectious Disease"/>
            <person name="Wu L."/>
            <person name="Ma J."/>
        </authorList>
    </citation>
    <scope>NUCLEOTIDE SEQUENCE [LARGE SCALE GENOMIC DNA]</scope>
    <source>
        <strain evidence="2">JCM 16928</strain>
    </source>
</reference>
<accession>A0ABP6YQ30</accession>
<evidence type="ECO:0008006" key="3">
    <source>
        <dbReference type="Google" id="ProtNLM"/>
    </source>
</evidence>